<name>A0ABX6T9E6_9SPHN</name>
<accession>A0ABX6T9E6</accession>
<evidence type="ECO:0000256" key="5">
    <source>
        <dbReference type="ARBA" id="ARBA00022729"/>
    </source>
</evidence>
<evidence type="ECO:0000256" key="3">
    <source>
        <dbReference type="ARBA" id="ARBA00010973"/>
    </source>
</evidence>
<dbReference type="PANTHER" id="PTHR34216:SF3">
    <property type="entry name" value="POLY-BETA-1,6-N-ACETYL-D-GLUCOSAMINE N-DEACETYLASE"/>
    <property type="match status" value="1"/>
</dbReference>
<comment type="subcellular location">
    <subcellularLocation>
        <location evidence="2">Secreted</location>
    </subcellularLocation>
</comment>
<evidence type="ECO:0000259" key="7">
    <source>
        <dbReference type="PROSITE" id="PS51677"/>
    </source>
</evidence>
<keyword evidence="9" id="KW-1185">Reference proteome</keyword>
<dbReference type="Pfam" id="PF01522">
    <property type="entry name" value="Polysacc_deac_1"/>
    <property type="match status" value="1"/>
</dbReference>
<dbReference type="CDD" id="cd10918">
    <property type="entry name" value="CE4_NodB_like_5s_6s"/>
    <property type="match status" value="1"/>
</dbReference>
<protein>
    <recommendedName>
        <fullName evidence="4">Chitooligosaccharide deacetylase</fullName>
    </recommendedName>
    <alternativeName>
        <fullName evidence="6">Nodulation protein B</fullName>
    </alternativeName>
</protein>
<evidence type="ECO:0000256" key="1">
    <source>
        <dbReference type="ARBA" id="ARBA00003236"/>
    </source>
</evidence>
<dbReference type="PROSITE" id="PS51677">
    <property type="entry name" value="NODB"/>
    <property type="match status" value="1"/>
</dbReference>
<reference evidence="8 9" key="1">
    <citation type="submission" date="2020-08" db="EMBL/GenBank/DDBJ databases">
        <title>Genome sequence of Sphingomonas sediminicola KACC 15039T.</title>
        <authorList>
            <person name="Hyun D.-W."/>
            <person name="Bae J.-W."/>
        </authorList>
    </citation>
    <scope>NUCLEOTIDE SEQUENCE [LARGE SCALE GENOMIC DNA]</scope>
    <source>
        <strain evidence="8 9">KACC 15039</strain>
    </source>
</reference>
<keyword evidence="5" id="KW-0732">Signal</keyword>
<comment type="function">
    <text evidence="1">Is involved in generating a small heat-stable compound (Nod), an acylated oligomer of N-acetylglucosamine, that stimulates mitosis in various plant protoplasts.</text>
</comment>
<gene>
    <name evidence="8" type="ORF">H9L14_04810</name>
</gene>
<dbReference type="RefSeq" id="WP_187709434.1">
    <property type="nucleotide sequence ID" value="NZ_CP060782.1"/>
</dbReference>
<sequence>MRAVLTFHSIDDLPGPLSYSPAGLERMLDALDEARLPVLDLDELLADPDANGVALTFDDGISTVFKTAMPILAERKLPAHVFVITNWVGGDNRWPGQPDRATPFNLMDWSQLEAIQSGGFRIEAHTASHPDLRKLTDAQIDAEMEEADSAIESRLGRCPRYFAYPYGYYDGRVRAIASKRYRGSFTTKLDYLDPRSAADALPRLDTHYLRSPTFVRALAGGPAHAYIALRRALRRLRGY</sequence>
<dbReference type="InterPro" id="IPR002509">
    <property type="entry name" value="NODB_dom"/>
</dbReference>
<organism evidence="8 9">
    <name type="scientific">Sphingomonas sediminicola</name>
    <dbReference type="NCBI Taxonomy" id="386874"/>
    <lineage>
        <taxon>Bacteria</taxon>
        <taxon>Pseudomonadati</taxon>
        <taxon>Pseudomonadota</taxon>
        <taxon>Alphaproteobacteria</taxon>
        <taxon>Sphingomonadales</taxon>
        <taxon>Sphingomonadaceae</taxon>
        <taxon>Sphingomonas</taxon>
    </lineage>
</organism>
<dbReference type="EMBL" id="CP060782">
    <property type="protein sequence ID" value="QNP46481.1"/>
    <property type="molecule type" value="Genomic_DNA"/>
</dbReference>
<dbReference type="Gene3D" id="3.20.20.370">
    <property type="entry name" value="Glycoside hydrolase/deacetylase"/>
    <property type="match status" value="1"/>
</dbReference>
<evidence type="ECO:0000256" key="6">
    <source>
        <dbReference type="ARBA" id="ARBA00032976"/>
    </source>
</evidence>
<dbReference type="InterPro" id="IPR051398">
    <property type="entry name" value="Polysacch_Deacetylase"/>
</dbReference>
<evidence type="ECO:0000313" key="8">
    <source>
        <dbReference type="EMBL" id="QNP46481.1"/>
    </source>
</evidence>
<evidence type="ECO:0000256" key="2">
    <source>
        <dbReference type="ARBA" id="ARBA00004613"/>
    </source>
</evidence>
<dbReference type="SUPFAM" id="SSF88713">
    <property type="entry name" value="Glycoside hydrolase/deacetylase"/>
    <property type="match status" value="1"/>
</dbReference>
<evidence type="ECO:0000256" key="4">
    <source>
        <dbReference type="ARBA" id="ARBA00020071"/>
    </source>
</evidence>
<dbReference type="PANTHER" id="PTHR34216">
    <property type="match status" value="1"/>
</dbReference>
<evidence type="ECO:0000313" key="9">
    <source>
        <dbReference type="Proteomes" id="UP000516105"/>
    </source>
</evidence>
<dbReference type="Proteomes" id="UP000516105">
    <property type="component" value="Chromosome"/>
</dbReference>
<feature type="domain" description="NodB homology" evidence="7">
    <location>
        <begin position="51"/>
        <end position="239"/>
    </location>
</feature>
<comment type="similarity">
    <text evidence="3">Belongs to the polysaccharide deacetylase family.</text>
</comment>
<proteinExistence type="inferred from homology"/>
<dbReference type="InterPro" id="IPR011330">
    <property type="entry name" value="Glyco_hydro/deAcase_b/a-brl"/>
</dbReference>